<dbReference type="Proteomes" id="UP000580250">
    <property type="component" value="Unassembled WGS sequence"/>
</dbReference>
<evidence type="ECO:0000313" key="3">
    <source>
        <dbReference type="Proteomes" id="UP000580250"/>
    </source>
</evidence>
<keyword evidence="1" id="KW-0732">Signal</keyword>
<feature type="signal peptide" evidence="1">
    <location>
        <begin position="1"/>
        <end position="20"/>
    </location>
</feature>
<name>A0A6V7XJQ6_MELEN</name>
<proteinExistence type="predicted"/>
<accession>A0A6V7XJQ6</accession>
<protein>
    <submittedName>
        <fullName evidence="2">Uncharacterized protein</fullName>
    </submittedName>
</protein>
<dbReference type="EMBL" id="CAJEWN010001717">
    <property type="protein sequence ID" value="CAD2199586.1"/>
    <property type="molecule type" value="Genomic_DNA"/>
</dbReference>
<organism evidence="2 3">
    <name type="scientific">Meloidogyne enterolobii</name>
    <name type="common">Root-knot nematode worm</name>
    <name type="synonym">Meloidogyne mayaguensis</name>
    <dbReference type="NCBI Taxonomy" id="390850"/>
    <lineage>
        <taxon>Eukaryota</taxon>
        <taxon>Metazoa</taxon>
        <taxon>Ecdysozoa</taxon>
        <taxon>Nematoda</taxon>
        <taxon>Chromadorea</taxon>
        <taxon>Rhabditida</taxon>
        <taxon>Tylenchina</taxon>
        <taxon>Tylenchomorpha</taxon>
        <taxon>Tylenchoidea</taxon>
        <taxon>Meloidogynidae</taxon>
        <taxon>Meloidogyninae</taxon>
        <taxon>Meloidogyne</taxon>
    </lineage>
</organism>
<dbReference type="AlphaFoldDB" id="A0A6V7XJQ6"/>
<feature type="chain" id="PRO_5027797908" evidence="1">
    <location>
        <begin position="21"/>
        <end position="161"/>
    </location>
</feature>
<evidence type="ECO:0000256" key="1">
    <source>
        <dbReference type="SAM" id="SignalP"/>
    </source>
</evidence>
<comment type="caution">
    <text evidence="2">The sequence shown here is derived from an EMBL/GenBank/DDBJ whole genome shotgun (WGS) entry which is preliminary data.</text>
</comment>
<gene>
    <name evidence="2" type="ORF">MENT_LOCUS52991</name>
</gene>
<reference evidence="2 3" key="1">
    <citation type="submission" date="2020-08" db="EMBL/GenBank/DDBJ databases">
        <authorList>
            <person name="Koutsovoulos G."/>
            <person name="Danchin GJ E."/>
        </authorList>
    </citation>
    <scope>NUCLEOTIDE SEQUENCE [LARGE SCALE GENOMIC DNA]</scope>
</reference>
<evidence type="ECO:0000313" key="2">
    <source>
        <dbReference type="EMBL" id="CAD2199586.1"/>
    </source>
</evidence>
<sequence length="161" mass="18853">MFKLILLIIFILIFVNISQPNKSCKYSKNGKENKISNKISLRRHKRGLNTKNDCEEEASSSSQKHLNKNVEKLNLTEKKRGLYICDNFFYSHTKFNELLANILTEEYKLDVVVYTLSVIGHPIDPKNFNKIIYVPISENKLDQNIIKRKELKKLSMYLDTI</sequence>